<feature type="compositionally biased region" description="Basic and acidic residues" evidence="2">
    <location>
        <begin position="81"/>
        <end position="97"/>
    </location>
</feature>
<dbReference type="HAMAP" id="MF_00386">
    <property type="entry name" value="UPF0161_YidD"/>
    <property type="match status" value="1"/>
</dbReference>
<comment type="function">
    <text evidence="1">Could be involved in insertion of integral membrane proteins into the membrane.</text>
</comment>
<dbReference type="EMBL" id="CP158375">
    <property type="protein sequence ID" value="XDO97767.1"/>
    <property type="molecule type" value="Genomic_DNA"/>
</dbReference>
<comment type="similarity">
    <text evidence="1">Belongs to the UPF0161 family.</text>
</comment>
<gene>
    <name evidence="3" type="primary">yidD</name>
    <name evidence="3" type="ORF">ABOZ73_04930</name>
</gene>
<protein>
    <recommendedName>
        <fullName evidence="1">Putative membrane protein insertion efficiency factor</fullName>
    </recommendedName>
</protein>
<proteinExistence type="inferred from homology"/>
<evidence type="ECO:0000313" key="3">
    <source>
        <dbReference type="EMBL" id="XDO97767.1"/>
    </source>
</evidence>
<comment type="subcellular location">
    <subcellularLocation>
        <location evidence="1">Cell membrane</location>
        <topology evidence="1">Peripheral membrane protein</topology>
        <orientation evidence="1">Cytoplasmic side</orientation>
    </subcellularLocation>
</comment>
<dbReference type="Pfam" id="PF01809">
    <property type="entry name" value="YidD"/>
    <property type="match status" value="1"/>
</dbReference>
<sequence>MNLYDRAIDCALTAYKSILSPLLGPRCRYMPTCSEYAAQVLKGHGPVKGSWLAFRRICRCHPFGGWGYDPPPVNPATSRESVGREDAERSRRWKCEA</sequence>
<evidence type="ECO:0000256" key="2">
    <source>
        <dbReference type="SAM" id="MobiDB-lite"/>
    </source>
</evidence>
<evidence type="ECO:0000256" key="1">
    <source>
        <dbReference type="HAMAP-Rule" id="MF_00386"/>
    </source>
</evidence>
<feature type="region of interest" description="Disordered" evidence="2">
    <location>
        <begin position="69"/>
        <end position="97"/>
    </location>
</feature>
<dbReference type="RefSeq" id="WP_369061197.1">
    <property type="nucleotide sequence ID" value="NZ_CP158375.1"/>
</dbReference>
<dbReference type="InterPro" id="IPR002696">
    <property type="entry name" value="Membr_insert_effic_factor_YidD"/>
</dbReference>
<keyword evidence="1" id="KW-1003">Cell membrane</keyword>
<dbReference type="PANTHER" id="PTHR33383">
    <property type="entry name" value="MEMBRANE PROTEIN INSERTION EFFICIENCY FACTOR-RELATED"/>
    <property type="match status" value="1"/>
</dbReference>
<accession>A0AB39KW44</accession>
<dbReference type="AlphaFoldDB" id="A0AB39KW44"/>
<organism evidence="3">
    <name type="scientific">Caulobacter sp. 73W</name>
    <dbReference type="NCBI Taxonomy" id="3161137"/>
    <lineage>
        <taxon>Bacteria</taxon>
        <taxon>Pseudomonadati</taxon>
        <taxon>Pseudomonadota</taxon>
        <taxon>Alphaproteobacteria</taxon>
        <taxon>Caulobacterales</taxon>
        <taxon>Caulobacteraceae</taxon>
        <taxon>Caulobacter</taxon>
    </lineage>
</organism>
<keyword evidence="1" id="KW-0472">Membrane</keyword>
<dbReference type="PANTHER" id="PTHR33383:SF1">
    <property type="entry name" value="MEMBRANE PROTEIN INSERTION EFFICIENCY FACTOR-RELATED"/>
    <property type="match status" value="1"/>
</dbReference>
<dbReference type="NCBIfam" id="TIGR00278">
    <property type="entry name" value="membrane protein insertion efficiency factor YidD"/>
    <property type="match status" value="1"/>
</dbReference>
<dbReference type="GO" id="GO:0005886">
    <property type="term" value="C:plasma membrane"/>
    <property type="evidence" value="ECO:0007669"/>
    <property type="project" value="UniProtKB-SubCell"/>
</dbReference>
<reference evidence="3" key="1">
    <citation type="submission" date="2024-06" db="EMBL/GenBank/DDBJ databases">
        <title>Caulobacter inopinatus, sp. nov.</title>
        <authorList>
            <person name="Donachie S.P."/>
        </authorList>
    </citation>
    <scope>NUCLEOTIDE SEQUENCE</scope>
    <source>
        <strain evidence="3">73W</strain>
    </source>
</reference>
<dbReference type="SMART" id="SM01234">
    <property type="entry name" value="Haemolytic"/>
    <property type="match status" value="1"/>
</dbReference>
<name>A0AB39KW44_9CAUL</name>